<reference evidence="5 6" key="1">
    <citation type="submission" date="2012-06" db="EMBL/GenBank/DDBJ databases">
        <title>The complete chromosome of genome of Turneriella parva DSM 21527.</title>
        <authorList>
            <consortium name="US DOE Joint Genome Institute (JGI-PGF)"/>
            <person name="Lucas S."/>
            <person name="Han J."/>
            <person name="Lapidus A."/>
            <person name="Bruce D."/>
            <person name="Goodwin L."/>
            <person name="Pitluck S."/>
            <person name="Peters L."/>
            <person name="Kyrpides N."/>
            <person name="Mavromatis K."/>
            <person name="Ivanova N."/>
            <person name="Mikhailova N."/>
            <person name="Chertkov O."/>
            <person name="Detter J.C."/>
            <person name="Tapia R."/>
            <person name="Han C."/>
            <person name="Land M."/>
            <person name="Hauser L."/>
            <person name="Markowitz V."/>
            <person name="Cheng J.-F."/>
            <person name="Hugenholtz P."/>
            <person name="Woyke T."/>
            <person name="Wu D."/>
            <person name="Gronow S."/>
            <person name="Wellnitz S."/>
            <person name="Brambilla E."/>
            <person name="Klenk H.-P."/>
            <person name="Eisen J.A."/>
        </authorList>
    </citation>
    <scope>NUCLEOTIDE SEQUENCE [LARGE SCALE GENOMIC DNA]</scope>
    <source>
        <strain evidence="6">ATCC BAA-1111 / DSM 21527 / NCTC 11395 / H</strain>
    </source>
</reference>
<feature type="repeat" description="ANK" evidence="3">
    <location>
        <begin position="280"/>
        <end position="312"/>
    </location>
</feature>
<proteinExistence type="predicted"/>
<feature type="repeat" description="ANK" evidence="3">
    <location>
        <begin position="247"/>
        <end position="279"/>
    </location>
</feature>
<feature type="repeat" description="ANK" evidence="3">
    <location>
        <begin position="195"/>
        <end position="227"/>
    </location>
</feature>
<dbReference type="SUPFAM" id="SSF48403">
    <property type="entry name" value="Ankyrin repeat"/>
    <property type="match status" value="1"/>
</dbReference>
<dbReference type="HOGENOM" id="CLU_818719_0_0_12"/>
<dbReference type="InterPro" id="IPR002110">
    <property type="entry name" value="Ankyrin_rpt"/>
</dbReference>
<keyword evidence="4" id="KW-0732">Signal</keyword>
<name>I4B0B7_TURPD</name>
<dbReference type="EMBL" id="CP002959">
    <property type="protein sequence ID" value="AFM10724.1"/>
    <property type="molecule type" value="Genomic_DNA"/>
</dbReference>
<dbReference type="Pfam" id="PF13637">
    <property type="entry name" value="Ank_4"/>
    <property type="match status" value="1"/>
</dbReference>
<feature type="repeat" description="ANK" evidence="3">
    <location>
        <begin position="61"/>
        <end position="93"/>
    </location>
</feature>
<dbReference type="AlphaFoldDB" id="I4B0B7"/>
<dbReference type="Proteomes" id="UP000006048">
    <property type="component" value="Chromosome"/>
</dbReference>
<feature type="repeat" description="ANK" evidence="3">
    <location>
        <begin position="95"/>
        <end position="127"/>
    </location>
</feature>
<evidence type="ECO:0000313" key="6">
    <source>
        <dbReference type="Proteomes" id="UP000006048"/>
    </source>
</evidence>
<keyword evidence="6" id="KW-1185">Reference proteome</keyword>
<organism evidence="5 6">
    <name type="scientific">Turneriella parva (strain ATCC BAA-1111 / DSM 21527 / NCTC 11395 / H)</name>
    <name type="common">Leptospira parva</name>
    <dbReference type="NCBI Taxonomy" id="869212"/>
    <lineage>
        <taxon>Bacteria</taxon>
        <taxon>Pseudomonadati</taxon>
        <taxon>Spirochaetota</taxon>
        <taxon>Spirochaetia</taxon>
        <taxon>Leptospirales</taxon>
        <taxon>Leptospiraceae</taxon>
        <taxon>Turneriella</taxon>
    </lineage>
</organism>
<dbReference type="STRING" id="869212.Turpa_0061"/>
<dbReference type="InterPro" id="IPR036770">
    <property type="entry name" value="Ankyrin_rpt-contain_sf"/>
</dbReference>
<protein>
    <submittedName>
        <fullName evidence="5">Ankyrin</fullName>
    </submittedName>
</protein>
<keyword evidence="2 3" id="KW-0040">ANK repeat</keyword>
<feature type="chain" id="PRO_5003685704" evidence="4">
    <location>
        <begin position="22"/>
        <end position="339"/>
    </location>
</feature>
<dbReference type="PANTHER" id="PTHR24126:SF14">
    <property type="entry name" value="ANK_REP_REGION DOMAIN-CONTAINING PROTEIN"/>
    <property type="match status" value="1"/>
</dbReference>
<dbReference type="RefSeq" id="WP_014801246.1">
    <property type="nucleotide sequence ID" value="NC_018020.1"/>
</dbReference>
<dbReference type="Pfam" id="PF12796">
    <property type="entry name" value="Ank_2"/>
    <property type="match status" value="2"/>
</dbReference>
<gene>
    <name evidence="5" type="ordered locus">Turpa_0061</name>
</gene>
<dbReference type="Gene3D" id="1.25.40.20">
    <property type="entry name" value="Ankyrin repeat-containing domain"/>
    <property type="match status" value="2"/>
</dbReference>
<evidence type="ECO:0000256" key="1">
    <source>
        <dbReference type="ARBA" id="ARBA00022737"/>
    </source>
</evidence>
<sequence length="339" mass="36677">MPKFARFLLFSAMLFGTLAIADSGSDLEKAISQRSSKKLRKLLKIIGPDTLISSPEGYPGQSLPALVYAVEIGDLTVVKTLLEAGASVDIRGTSEQLTPLILAACDGKNEVLQVLIEAKANLDLKTVPNEWARSYTSVSALACAANRNHREAYDLLIAAGAKEDFPLHSAVMLNDADLASRAIEQGANVDLVDGYLSSPLMHAVKKGNAELVRILLDAKASPDIPRQVSHETVDGRPRTTFSSTYLIGSEPIYVATKAKNVEIVRMLLEAKADPNVSDLSKHTPLWLAVEAGNMEIVRLLLVARASVNIKDRQGESLIDMAKRIKSDPQILQMLSEAKP</sequence>
<evidence type="ECO:0000256" key="4">
    <source>
        <dbReference type="SAM" id="SignalP"/>
    </source>
</evidence>
<dbReference type="PANTHER" id="PTHR24126">
    <property type="entry name" value="ANKYRIN REPEAT, PH AND SEC7 DOMAIN CONTAINING PROTEIN SECG-RELATED"/>
    <property type="match status" value="1"/>
</dbReference>
<evidence type="ECO:0000256" key="2">
    <source>
        <dbReference type="ARBA" id="ARBA00023043"/>
    </source>
</evidence>
<feature type="signal peptide" evidence="4">
    <location>
        <begin position="1"/>
        <end position="21"/>
    </location>
</feature>
<dbReference type="PROSITE" id="PS50297">
    <property type="entry name" value="ANK_REP_REGION"/>
    <property type="match status" value="4"/>
</dbReference>
<dbReference type="PROSITE" id="PS50088">
    <property type="entry name" value="ANK_REPEAT"/>
    <property type="match status" value="6"/>
</dbReference>
<dbReference type="KEGG" id="tpx:Turpa_0061"/>
<evidence type="ECO:0000313" key="5">
    <source>
        <dbReference type="EMBL" id="AFM10724.1"/>
    </source>
</evidence>
<evidence type="ECO:0000256" key="3">
    <source>
        <dbReference type="PROSITE-ProRule" id="PRU00023"/>
    </source>
</evidence>
<feature type="repeat" description="ANK" evidence="3">
    <location>
        <begin position="162"/>
        <end position="194"/>
    </location>
</feature>
<dbReference type="OrthoDB" id="341532at2"/>
<accession>I4B0B7</accession>
<dbReference type="SMART" id="SM00248">
    <property type="entry name" value="ANK"/>
    <property type="match status" value="6"/>
</dbReference>
<keyword evidence="1" id="KW-0677">Repeat</keyword>